<feature type="transmembrane region" description="Helical" evidence="1">
    <location>
        <begin position="12"/>
        <end position="39"/>
    </location>
</feature>
<proteinExistence type="predicted"/>
<sequence>MDLKSTGLDILAHAAAAAGLTVLSWYAPAVLFVVAIFFVREWDQEQGKTGDYSVFNAWRFWRWSLDKNLEWAVPAGVAIVIDLTV</sequence>
<dbReference type="Proteomes" id="UP000593594">
    <property type="component" value="Chromosome"/>
</dbReference>
<accession>A0A7S8C7V0</accession>
<name>A0A7S8C7V0_9HYPH</name>
<organism evidence="2 3">
    <name type="scientific">Kaustia mangrovi</name>
    <dbReference type="NCBI Taxonomy" id="2593653"/>
    <lineage>
        <taxon>Bacteria</taxon>
        <taxon>Pseudomonadati</taxon>
        <taxon>Pseudomonadota</taxon>
        <taxon>Alphaproteobacteria</taxon>
        <taxon>Hyphomicrobiales</taxon>
        <taxon>Parvibaculaceae</taxon>
        <taxon>Kaustia</taxon>
    </lineage>
</organism>
<evidence type="ECO:0000256" key="1">
    <source>
        <dbReference type="SAM" id="Phobius"/>
    </source>
</evidence>
<evidence type="ECO:0000313" key="2">
    <source>
        <dbReference type="EMBL" id="QPC45053.1"/>
    </source>
</evidence>
<keyword evidence="1" id="KW-1133">Transmembrane helix</keyword>
<gene>
    <name evidence="2" type="ORF">HW532_21550</name>
</gene>
<dbReference type="AlphaFoldDB" id="A0A7S8C7V0"/>
<dbReference type="RefSeq" id="WP_213162426.1">
    <property type="nucleotide sequence ID" value="NZ_CP058214.1"/>
</dbReference>
<reference evidence="2 3" key="1">
    <citation type="submission" date="2020-06" db="EMBL/GenBank/DDBJ databases">
        <title>Genome sequence of 2 isolates from Red Sea Mangroves.</title>
        <authorList>
            <person name="Sefrji F."/>
            <person name="Michoud G."/>
            <person name="Merlino G."/>
            <person name="Daffonchio D."/>
        </authorList>
    </citation>
    <scope>NUCLEOTIDE SEQUENCE [LARGE SCALE GENOMIC DNA]</scope>
    <source>
        <strain evidence="2 3">R1DC25</strain>
    </source>
</reference>
<keyword evidence="1" id="KW-0812">Transmembrane</keyword>
<dbReference type="EMBL" id="CP058214">
    <property type="protein sequence ID" value="QPC45053.1"/>
    <property type="molecule type" value="Genomic_DNA"/>
</dbReference>
<keyword evidence="1" id="KW-0472">Membrane</keyword>
<dbReference type="KEGG" id="kmn:HW532_21550"/>
<evidence type="ECO:0000313" key="3">
    <source>
        <dbReference type="Proteomes" id="UP000593594"/>
    </source>
</evidence>
<keyword evidence="3" id="KW-1185">Reference proteome</keyword>
<protein>
    <submittedName>
        <fullName evidence="2">Uncharacterized protein</fullName>
    </submittedName>
</protein>